<feature type="domain" description="Fibronectin type-III" evidence="4">
    <location>
        <begin position="1227"/>
        <end position="1314"/>
    </location>
</feature>
<dbReference type="SUPFAM" id="SSF49265">
    <property type="entry name" value="Fibronectin type III"/>
    <property type="match status" value="9"/>
</dbReference>
<feature type="domain" description="Fibronectin type-III" evidence="4">
    <location>
        <begin position="10"/>
        <end position="97"/>
    </location>
</feature>
<feature type="domain" description="Fibronectin type-III" evidence="4">
    <location>
        <begin position="184"/>
        <end position="271"/>
    </location>
</feature>
<dbReference type="EC" id="3.1.3.48" evidence="1"/>
<dbReference type="InterPro" id="IPR003961">
    <property type="entry name" value="FN3_dom"/>
</dbReference>
<feature type="domain" description="Fibronectin type-III" evidence="4">
    <location>
        <begin position="1140"/>
        <end position="1226"/>
    </location>
</feature>
<feature type="domain" description="Fibronectin type-III" evidence="4">
    <location>
        <begin position="793"/>
        <end position="880"/>
    </location>
</feature>
<dbReference type="InterPro" id="IPR013783">
    <property type="entry name" value="Ig-like_fold"/>
</dbReference>
<dbReference type="PANTHER" id="PTHR46708:SF10">
    <property type="entry name" value="RECEPTOR-TYPE TYROSINE-PROTEIN PHOSPHATASE ETA-LIKE"/>
    <property type="match status" value="1"/>
</dbReference>
<dbReference type="InterPro" id="IPR041201">
    <property type="entry name" value="PTPRJ_TM"/>
</dbReference>
<keyword evidence="3" id="KW-0812">Transmembrane</keyword>
<evidence type="ECO:0000259" key="4">
    <source>
        <dbReference type="PROSITE" id="PS50853"/>
    </source>
</evidence>
<proteinExistence type="predicted"/>
<feature type="domain" description="Fibronectin type-III" evidence="4">
    <location>
        <begin position="446"/>
        <end position="531"/>
    </location>
</feature>
<keyword evidence="3" id="KW-0472">Membrane</keyword>
<feature type="transmembrane region" description="Helical" evidence="3">
    <location>
        <begin position="1550"/>
        <end position="1573"/>
    </location>
</feature>
<dbReference type="SMART" id="SM00060">
    <property type="entry name" value="FN3"/>
    <property type="match status" value="16"/>
</dbReference>
<evidence type="ECO:0000256" key="2">
    <source>
        <dbReference type="ARBA" id="ARBA00022737"/>
    </source>
</evidence>
<feature type="domain" description="Fibronectin type-III" evidence="4">
    <location>
        <begin position="1055"/>
        <end position="1139"/>
    </location>
</feature>
<evidence type="ECO:0000313" key="5">
    <source>
        <dbReference type="EMBL" id="KAK2834351.1"/>
    </source>
</evidence>
<name>A0AA88MB75_TACVA</name>
<keyword evidence="3" id="KW-1133">Transmembrane helix</keyword>
<dbReference type="Gene3D" id="2.60.40.10">
    <property type="entry name" value="Immunoglobulins"/>
    <property type="match status" value="16"/>
</dbReference>
<dbReference type="InterPro" id="IPR050991">
    <property type="entry name" value="ECM_Regulatory_Proteins"/>
</dbReference>
<sequence length="1624" mass="173721">MSHKGADPNVVTSLNVSSKTTSSVSLTWNEPQGSRSFFTVNWTDGSVNDSINTSNTSYNVTGLTAGVRYTFTVTAVAADNQTTGAPTKISAFTHQNVVTSLNVSIKTTSSVSLTWNEPQGSRSFFTVNWTNGIVNNSFNTSNTSYTVTGLTAGVNYTFTVTAVAADNQTTGASTQISAFTYPNVVTSLNVSSKTTSSVSLTWNEPQGSRSFFTVNWTDGSVNNSINTSNTSYTVTGLAAGVSYTFTVTAVAADNQTTGASTQISAFTHPNVVTGLNVSIKTTSSVSLTWNEPQGSRSFFTVNWINGTGNNSFNTSNTSYNVTGLTAGVRYTFTVTAVAADNQTTGAPTQISAFTYPNVVTSLNVSSKTTSSVSLTWNEPQGSRSFFTVNWTDGTGNNSFDTSNTSYTVTGLTAGVSYTFTVTAVAADNQTTGASSQISAFTHPNVVTGLNVSIKTTSSVSLTWNEPQGSRSFFTVNWTDGTGNNSFDTSNTSYTVTGLAAGVSYTFTVTAVAADYQTTGASTKISAFTHPNVVTGLNVSIKTTSSVSLTWNEPQGSRSFFTVNWTNGTGNNSINTSNTSYNVTGLTAGVNYTFTVTAVAADNQTTGASTQISAFTHPNVVTGLNVSIKTTSSVSLTWNEPQGSRSFFTVNWTDGTGNNSFDTSNTSYNVTGLTAGVNYTFSVTAVAADYQTTGAPTQISAFTHQNVVTGLNVSIKTTSSVSLTWNEPQGSRSFFTVNWINGTGNNSINTSNTSYTVTGLTAGVNYTFTVTAVAADNQTTGASTQISAFTNPNVVTSLNVSSKTTSSVSLTWNEPQGRRSFFTVYWTDGTGNNSFDTSNTSYTVTGLTAGVSYTFTVTAVAADNQTTGASTQISAFTHPNVVTSLNVSIKTTSSVSLTWNEPQGSRSFFTVNWTNDTGNNSFDTSNTSYNVTGLTAGVNYTFTVTAVAADYQTTGAPTQISAFTYPNVVTSLNVSSKTTSSVSLTWNEPQGSRSFFTVNWTNGTGNNSFNTSNTSYTVTGLTAGVNYTFSVTAVAADNQTTGAPTQISAFTNPNVVSLSVSGKTTSSVSLTWNEPQGSRSFFIVNWTNGSVNNSIKTSNMSYNVTGLTAGVSYTFTVTAVAADNQTRRATTQTSAFTKPDVPKNLTVTNITTSSLFLNWTQPIGERFFFKVQWSHDNITMNSTTRNTFFNITDLSPGVSYTFLLSAVAADNITEGEAIGLSVYTKPDTVSNLTAVNVTTTSILLQWTEAMGEISHYVIKYENFNTTVNETTEITSININNLTPGVQYTFKVFAVAADNRTEGNYSCVSAYTKPNTVRNLVFSEVTTESLALKWDAPTGQWSFFRVHWINNRIFATAINITNLEPGTNYTFAVSAVAADNKEGSLVNIFTCTEPPVPSKSEDVTIEVIPKSPSVINLQFSASLLNATNGPIEAYGVLLSPDPQSNISRSSLQITYSDWQKEKTKAYLTVLKLNENKNTRSNMITVVIGNYSDMLNNTEYINGPLDNQEYRVALVFFTYLEINNGLVDIQKSIYSMTPFAKDTATLDSTSNTLAVVLGTVLSVVSIFIIVFTMVMVRRLKIHYSPNQNDVNVVSESSELQAIYENLDYVSRPALNSTIYSTQLEIFK</sequence>
<evidence type="ECO:0000256" key="3">
    <source>
        <dbReference type="SAM" id="Phobius"/>
    </source>
</evidence>
<protein>
    <recommendedName>
        <fullName evidence="1">protein-tyrosine-phosphatase</fullName>
        <ecNumber evidence="1">3.1.3.48</ecNumber>
    </recommendedName>
</protein>
<organism evidence="5 6">
    <name type="scientific">Tachysurus vachellii</name>
    <name type="common">Darkbarbel catfish</name>
    <name type="synonym">Pelteobagrus vachellii</name>
    <dbReference type="NCBI Taxonomy" id="175792"/>
    <lineage>
        <taxon>Eukaryota</taxon>
        <taxon>Metazoa</taxon>
        <taxon>Chordata</taxon>
        <taxon>Craniata</taxon>
        <taxon>Vertebrata</taxon>
        <taxon>Euteleostomi</taxon>
        <taxon>Actinopterygii</taxon>
        <taxon>Neopterygii</taxon>
        <taxon>Teleostei</taxon>
        <taxon>Ostariophysi</taxon>
        <taxon>Siluriformes</taxon>
        <taxon>Bagridae</taxon>
        <taxon>Tachysurus</taxon>
    </lineage>
</organism>
<feature type="domain" description="Fibronectin type-III" evidence="4">
    <location>
        <begin position="532"/>
        <end position="618"/>
    </location>
</feature>
<evidence type="ECO:0000313" key="6">
    <source>
        <dbReference type="Proteomes" id="UP001187315"/>
    </source>
</evidence>
<feature type="domain" description="Fibronectin type-III" evidence="4">
    <location>
        <begin position="881"/>
        <end position="966"/>
    </location>
</feature>
<dbReference type="PANTHER" id="PTHR46708">
    <property type="entry name" value="TENASCIN"/>
    <property type="match status" value="1"/>
</dbReference>
<keyword evidence="2" id="KW-0677">Repeat</keyword>
<reference evidence="5" key="1">
    <citation type="submission" date="2023-08" db="EMBL/GenBank/DDBJ databases">
        <title>Pelteobagrus vachellii genome.</title>
        <authorList>
            <person name="Liu H."/>
        </authorList>
    </citation>
    <scope>NUCLEOTIDE SEQUENCE</scope>
    <source>
        <strain evidence="5">PRFRI_2022a</strain>
        <tissue evidence="5">Muscle</tissue>
    </source>
</reference>
<dbReference type="CDD" id="cd00063">
    <property type="entry name" value="FN3"/>
    <property type="match status" value="16"/>
</dbReference>
<dbReference type="Proteomes" id="UP001187315">
    <property type="component" value="Unassembled WGS sequence"/>
</dbReference>
<feature type="domain" description="Fibronectin type-III" evidence="4">
    <location>
        <begin position="619"/>
        <end position="706"/>
    </location>
</feature>
<dbReference type="PROSITE" id="PS50853">
    <property type="entry name" value="FN3"/>
    <property type="match status" value="14"/>
</dbReference>
<dbReference type="GO" id="GO:0004725">
    <property type="term" value="F:protein tyrosine phosphatase activity"/>
    <property type="evidence" value="ECO:0007669"/>
    <property type="project" value="UniProtKB-EC"/>
</dbReference>
<dbReference type="Pfam" id="PF18861">
    <property type="entry name" value="PTP_tm"/>
    <property type="match status" value="1"/>
</dbReference>
<accession>A0AA88MB75</accession>
<dbReference type="Pfam" id="PF00041">
    <property type="entry name" value="fn3"/>
    <property type="match status" value="16"/>
</dbReference>
<feature type="domain" description="Fibronectin type-III" evidence="4">
    <location>
        <begin position="98"/>
        <end position="183"/>
    </location>
</feature>
<feature type="domain" description="Fibronectin type-III" evidence="4">
    <location>
        <begin position="707"/>
        <end position="792"/>
    </location>
</feature>
<feature type="domain" description="Fibronectin type-III" evidence="4">
    <location>
        <begin position="358"/>
        <end position="445"/>
    </location>
</feature>
<gene>
    <name evidence="5" type="ORF">Q7C36_015052</name>
</gene>
<comment type="caution">
    <text evidence="5">The sequence shown here is derived from an EMBL/GenBank/DDBJ whole genome shotgun (WGS) entry which is preliminary data.</text>
</comment>
<dbReference type="EMBL" id="JAVHJS010000015">
    <property type="protein sequence ID" value="KAK2834351.1"/>
    <property type="molecule type" value="Genomic_DNA"/>
</dbReference>
<evidence type="ECO:0000256" key="1">
    <source>
        <dbReference type="ARBA" id="ARBA00013064"/>
    </source>
</evidence>
<dbReference type="InterPro" id="IPR036116">
    <property type="entry name" value="FN3_sf"/>
</dbReference>
<keyword evidence="6" id="KW-1185">Reference proteome</keyword>
<feature type="domain" description="Fibronectin type-III" evidence="4">
    <location>
        <begin position="967"/>
        <end position="1054"/>
    </location>
</feature>